<reference evidence="3" key="1">
    <citation type="submission" date="2011-08" db="EMBL/GenBank/DDBJ databases">
        <authorList>
            <person name="Rombauts S."/>
        </authorList>
    </citation>
    <scope>NUCLEOTIDE SEQUENCE</scope>
    <source>
        <strain evidence="3">London</strain>
    </source>
</reference>
<sequence>MVKPISWLINLPAHFDFQSLDKISLAITLPSYCLELTLAQQWFLSDVLFCDYLITFVYLLISSTKSQPVKRGDNQLAAVDDNDVITVIKAFE</sequence>
<name>T1KNH5_TETUR</name>
<protein>
    <submittedName>
        <fullName evidence="2">Uncharacterized protein</fullName>
    </submittedName>
</protein>
<accession>T1KNH5</accession>
<keyword evidence="3" id="KW-1185">Reference proteome</keyword>
<feature type="transmembrane region" description="Helical" evidence="1">
    <location>
        <begin position="42"/>
        <end position="61"/>
    </location>
</feature>
<dbReference type="EnsemblMetazoa" id="tetur16g01000.1">
    <property type="protein sequence ID" value="tetur16g01000.1"/>
    <property type="gene ID" value="tetur16g01000"/>
</dbReference>
<dbReference type="AlphaFoldDB" id="T1KNH5"/>
<evidence type="ECO:0000313" key="2">
    <source>
        <dbReference type="EnsemblMetazoa" id="tetur16g01000.1"/>
    </source>
</evidence>
<dbReference type="HOGENOM" id="CLU_2416140_0_0_1"/>
<dbReference type="Proteomes" id="UP000015104">
    <property type="component" value="Unassembled WGS sequence"/>
</dbReference>
<keyword evidence="1" id="KW-0472">Membrane</keyword>
<dbReference type="EMBL" id="CAEY01000277">
    <property type="status" value="NOT_ANNOTATED_CDS"/>
    <property type="molecule type" value="Genomic_DNA"/>
</dbReference>
<keyword evidence="1" id="KW-0812">Transmembrane</keyword>
<proteinExistence type="predicted"/>
<keyword evidence="1" id="KW-1133">Transmembrane helix</keyword>
<evidence type="ECO:0000313" key="3">
    <source>
        <dbReference type="Proteomes" id="UP000015104"/>
    </source>
</evidence>
<organism evidence="2 3">
    <name type="scientific">Tetranychus urticae</name>
    <name type="common">Two-spotted spider mite</name>
    <dbReference type="NCBI Taxonomy" id="32264"/>
    <lineage>
        <taxon>Eukaryota</taxon>
        <taxon>Metazoa</taxon>
        <taxon>Ecdysozoa</taxon>
        <taxon>Arthropoda</taxon>
        <taxon>Chelicerata</taxon>
        <taxon>Arachnida</taxon>
        <taxon>Acari</taxon>
        <taxon>Acariformes</taxon>
        <taxon>Trombidiformes</taxon>
        <taxon>Prostigmata</taxon>
        <taxon>Eleutherengona</taxon>
        <taxon>Raphignathae</taxon>
        <taxon>Tetranychoidea</taxon>
        <taxon>Tetranychidae</taxon>
        <taxon>Tetranychus</taxon>
    </lineage>
</organism>
<reference evidence="2" key="2">
    <citation type="submission" date="2015-06" db="UniProtKB">
        <authorList>
            <consortium name="EnsemblMetazoa"/>
        </authorList>
    </citation>
    <scope>IDENTIFICATION</scope>
</reference>
<evidence type="ECO:0000256" key="1">
    <source>
        <dbReference type="SAM" id="Phobius"/>
    </source>
</evidence>